<gene>
    <name evidence="1" type="ORF">Ahy_A05g023039</name>
</gene>
<dbReference type="EMBL" id="SDMP01000005">
    <property type="protein sequence ID" value="RYR57313.1"/>
    <property type="molecule type" value="Genomic_DNA"/>
</dbReference>
<keyword evidence="2" id="KW-1185">Reference proteome</keyword>
<name>A0A445D285_ARAHY</name>
<reference evidence="1 2" key="1">
    <citation type="submission" date="2019-01" db="EMBL/GenBank/DDBJ databases">
        <title>Sequencing of cultivated peanut Arachis hypogaea provides insights into genome evolution and oil improvement.</title>
        <authorList>
            <person name="Chen X."/>
        </authorList>
    </citation>
    <scope>NUCLEOTIDE SEQUENCE [LARGE SCALE GENOMIC DNA]</scope>
    <source>
        <strain evidence="2">cv. Fuhuasheng</strain>
        <tissue evidence="1">Leaves</tissue>
    </source>
</reference>
<organism evidence="1 2">
    <name type="scientific">Arachis hypogaea</name>
    <name type="common">Peanut</name>
    <dbReference type="NCBI Taxonomy" id="3818"/>
    <lineage>
        <taxon>Eukaryota</taxon>
        <taxon>Viridiplantae</taxon>
        <taxon>Streptophyta</taxon>
        <taxon>Embryophyta</taxon>
        <taxon>Tracheophyta</taxon>
        <taxon>Spermatophyta</taxon>
        <taxon>Magnoliopsida</taxon>
        <taxon>eudicotyledons</taxon>
        <taxon>Gunneridae</taxon>
        <taxon>Pentapetalae</taxon>
        <taxon>rosids</taxon>
        <taxon>fabids</taxon>
        <taxon>Fabales</taxon>
        <taxon>Fabaceae</taxon>
        <taxon>Papilionoideae</taxon>
        <taxon>50 kb inversion clade</taxon>
        <taxon>dalbergioids sensu lato</taxon>
        <taxon>Dalbergieae</taxon>
        <taxon>Pterocarpus clade</taxon>
        <taxon>Arachis</taxon>
    </lineage>
</organism>
<proteinExistence type="predicted"/>
<sequence>MEALVSKDGVMLLGYQVRSLEAHKKFWEMCDEVWISRIPHDHLHPEYAYEEIDVFLLWKKKKQ</sequence>
<evidence type="ECO:0000313" key="1">
    <source>
        <dbReference type="EMBL" id="RYR57313.1"/>
    </source>
</evidence>
<comment type="caution">
    <text evidence="1">The sequence shown here is derived from an EMBL/GenBank/DDBJ whole genome shotgun (WGS) entry which is preliminary data.</text>
</comment>
<dbReference type="Gene3D" id="3.40.50.150">
    <property type="entry name" value="Vaccinia Virus protein VP39"/>
    <property type="match status" value="1"/>
</dbReference>
<dbReference type="Proteomes" id="UP000289738">
    <property type="component" value="Chromosome A05"/>
</dbReference>
<evidence type="ECO:0000313" key="2">
    <source>
        <dbReference type="Proteomes" id="UP000289738"/>
    </source>
</evidence>
<dbReference type="AlphaFoldDB" id="A0A445D285"/>
<protein>
    <submittedName>
        <fullName evidence="1">Uncharacterized protein</fullName>
    </submittedName>
</protein>
<dbReference type="STRING" id="3818.A0A445D285"/>
<accession>A0A445D285</accession>
<dbReference type="InterPro" id="IPR029063">
    <property type="entry name" value="SAM-dependent_MTases_sf"/>
</dbReference>